<comment type="caution">
    <text evidence="2">The sequence shown here is derived from an EMBL/GenBank/DDBJ whole genome shotgun (WGS) entry which is preliminary data.</text>
</comment>
<name>A0AAD4GVQ4_ASPNN</name>
<dbReference type="AlphaFoldDB" id="A0AAD4GVQ4"/>
<proteinExistence type="predicted"/>
<feature type="compositionally biased region" description="Basic and acidic residues" evidence="1">
    <location>
        <begin position="22"/>
        <end position="43"/>
    </location>
</feature>
<dbReference type="Proteomes" id="UP001194746">
    <property type="component" value="Unassembled WGS sequence"/>
</dbReference>
<keyword evidence="3" id="KW-1185">Reference proteome</keyword>
<dbReference type="EMBL" id="VCAU01000021">
    <property type="protein sequence ID" value="KAF9891072.1"/>
    <property type="molecule type" value="Genomic_DNA"/>
</dbReference>
<gene>
    <name evidence="2" type="ORF">FE257_005007</name>
</gene>
<sequence length="78" mass="9334">MPHDSQPPPHKEGFFKKIFGHHSHEQHSHDGESDHEHDHEHEQSQQPHRRKSRVDKFKDYMEEDKREQKEVGAYGGLM</sequence>
<feature type="compositionally biased region" description="Basic and acidic residues" evidence="1">
    <location>
        <begin position="54"/>
        <end position="70"/>
    </location>
</feature>
<evidence type="ECO:0000256" key="1">
    <source>
        <dbReference type="SAM" id="MobiDB-lite"/>
    </source>
</evidence>
<evidence type="ECO:0000313" key="3">
    <source>
        <dbReference type="Proteomes" id="UP001194746"/>
    </source>
</evidence>
<feature type="compositionally biased region" description="Basic and acidic residues" evidence="1">
    <location>
        <begin position="1"/>
        <end position="15"/>
    </location>
</feature>
<reference evidence="2" key="1">
    <citation type="journal article" date="2019" name="Beilstein J. Org. Chem.">
        <title>Nanangenines: drimane sesquiterpenoids as the dominant metabolite cohort of a novel Australian fungus, Aspergillus nanangensis.</title>
        <authorList>
            <person name="Lacey H.J."/>
            <person name="Gilchrist C.L.M."/>
            <person name="Crombie A."/>
            <person name="Kalaitzis J.A."/>
            <person name="Vuong D."/>
            <person name="Rutledge P.J."/>
            <person name="Turner P."/>
            <person name="Pitt J.I."/>
            <person name="Lacey E."/>
            <person name="Chooi Y.H."/>
            <person name="Piggott A.M."/>
        </authorList>
    </citation>
    <scope>NUCLEOTIDE SEQUENCE</scope>
    <source>
        <strain evidence="2">MST-FP2251</strain>
    </source>
</reference>
<feature type="region of interest" description="Disordered" evidence="1">
    <location>
        <begin position="1"/>
        <end position="78"/>
    </location>
</feature>
<organism evidence="2 3">
    <name type="scientific">Aspergillus nanangensis</name>
    <dbReference type="NCBI Taxonomy" id="2582783"/>
    <lineage>
        <taxon>Eukaryota</taxon>
        <taxon>Fungi</taxon>
        <taxon>Dikarya</taxon>
        <taxon>Ascomycota</taxon>
        <taxon>Pezizomycotina</taxon>
        <taxon>Eurotiomycetes</taxon>
        <taxon>Eurotiomycetidae</taxon>
        <taxon>Eurotiales</taxon>
        <taxon>Aspergillaceae</taxon>
        <taxon>Aspergillus</taxon>
        <taxon>Aspergillus subgen. Circumdati</taxon>
    </lineage>
</organism>
<protein>
    <submittedName>
        <fullName evidence="2">Uncharacterized protein</fullName>
    </submittedName>
</protein>
<evidence type="ECO:0000313" key="2">
    <source>
        <dbReference type="EMBL" id="KAF9891072.1"/>
    </source>
</evidence>
<accession>A0AAD4GVQ4</accession>
<reference evidence="2" key="2">
    <citation type="submission" date="2020-02" db="EMBL/GenBank/DDBJ databases">
        <authorList>
            <person name="Gilchrist C.L.M."/>
            <person name="Chooi Y.-H."/>
        </authorList>
    </citation>
    <scope>NUCLEOTIDE SEQUENCE</scope>
    <source>
        <strain evidence="2">MST-FP2251</strain>
    </source>
</reference>